<proteinExistence type="predicted"/>
<evidence type="ECO:0000313" key="1">
    <source>
        <dbReference type="EMBL" id="KAI3755939.1"/>
    </source>
</evidence>
<dbReference type="Proteomes" id="UP001056120">
    <property type="component" value="Linkage Group LG18"/>
</dbReference>
<accession>A0ACB9EAG4</accession>
<keyword evidence="2" id="KW-1185">Reference proteome</keyword>
<protein>
    <submittedName>
        <fullName evidence="1">Uncharacterized protein</fullName>
    </submittedName>
</protein>
<organism evidence="1 2">
    <name type="scientific">Smallanthus sonchifolius</name>
    <dbReference type="NCBI Taxonomy" id="185202"/>
    <lineage>
        <taxon>Eukaryota</taxon>
        <taxon>Viridiplantae</taxon>
        <taxon>Streptophyta</taxon>
        <taxon>Embryophyta</taxon>
        <taxon>Tracheophyta</taxon>
        <taxon>Spermatophyta</taxon>
        <taxon>Magnoliopsida</taxon>
        <taxon>eudicotyledons</taxon>
        <taxon>Gunneridae</taxon>
        <taxon>Pentapetalae</taxon>
        <taxon>asterids</taxon>
        <taxon>campanulids</taxon>
        <taxon>Asterales</taxon>
        <taxon>Asteraceae</taxon>
        <taxon>Asteroideae</taxon>
        <taxon>Heliantheae alliance</taxon>
        <taxon>Millerieae</taxon>
        <taxon>Smallanthus</taxon>
    </lineage>
</organism>
<gene>
    <name evidence="1" type="ORF">L1987_55749</name>
</gene>
<reference evidence="2" key="1">
    <citation type="journal article" date="2022" name="Mol. Ecol. Resour.">
        <title>The genomes of chicory, endive, great burdock and yacon provide insights into Asteraceae palaeo-polyploidization history and plant inulin production.</title>
        <authorList>
            <person name="Fan W."/>
            <person name="Wang S."/>
            <person name="Wang H."/>
            <person name="Wang A."/>
            <person name="Jiang F."/>
            <person name="Liu H."/>
            <person name="Zhao H."/>
            <person name="Xu D."/>
            <person name="Zhang Y."/>
        </authorList>
    </citation>
    <scope>NUCLEOTIDE SEQUENCE [LARGE SCALE GENOMIC DNA]</scope>
    <source>
        <strain evidence="2">cv. Yunnan</strain>
    </source>
</reference>
<sequence>MMAAPERPRVGGRRTKAVNLSFRRDPAHATTLFNRQMWNYLKRINLVMAVKAFDFGENIFNSIKGEYLKMFSLNASLIPSSTSQLVRSEVPNVGQMKSSSSLCSLPLRPLTTQPATFGRQIQISPLKSAAFICAAALNARMGAEQTQTVTRQSSTITIAPVQGKEKSPDLDDGGTGLPPRDDDGGGGGGGGGGGWSSGGFFFFGFLAFLGFLKDQEKEGTYRDDRIGGGSVKKHVDQIDDSYSGVAMNNDNQQCVLDIAKNKTHEN</sequence>
<evidence type="ECO:0000313" key="2">
    <source>
        <dbReference type="Proteomes" id="UP001056120"/>
    </source>
</evidence>
<reference evidence="1 2" key="2">
    <citation type="journal article" date="2022" name="Mol. Ecol. Resour.">
        <title>The genomes of chicory, endive, great burdock and yacon provide insights into Asteraceae paleo-polyploidization history and plant inulin production.</title>
        <authorList>
            <person name="Fan W."/>
            <person name="Wang S."/>
            <person name="Wang H."/>
            <person name="Wang A."/>
            <person name="Jiang F."/>
            <person name="Liu H."/>
            <person name="Zhao H."/>
            <person name="Xu D."/>
            <person name="Zhang Y."/>
        </authorList>
    </citation>
    <scope>NUCLEOTIDE SEQUENCE [LARGE SCALE GENOMIC DNA]</scope>
    <source>
        <strain evidence="2">cv. Yunnan</strain>
        <tissue evidence="1">Leaves</tissue>
    </source>
</reference>
<comment type="caution">
    <text evidence="1">The sequence shown here is derived from an EMBL/GenBank/DDBJ whole genome shotgun (WGS) entry which is preliminary data.</text>
</comment>
<dbReference type="EMBL" id="CM042035">
    <property type="protein sequence ID" value="KAI3755939.1"/>
    <property type="molecule type" value="Genomic_DNA"/>
</dbReference>
<name>A0ACB9EAG4_9ASTR</name>